<feature type="domain" description="Putative zinc-finger" evidence="2">
    <location>
        <begin position="3"/>
        <end position="36"/>
    </location>
</feature>
<dbReference type="Pfam" id="PF13490">
    <property type="entry name" value="zf-HC2"/>
    <property type="match status" value="1"/>
</dbReference>
<dbReference type="AlphaFoldDB" id="A0A7K1Y378"/>
<name>A0A7K1Y378_9SPHI</name>
<feature type="transmembrane region" description="Helical" evidence="1">
    <location>
        <begin position="104"/>
        <end position="122"/>
    </location>
</feature>
<organism evidence="3 4">
    <name type="scientific">Hufsiella ginkgonis</name>
    <dbReference type="NCBI Taxonomy" id="2695274"/>
    <lineage>
        <taxon>Bacteria</taxon>
        <taxon>Pseudomonadati</taxon>
        <taxon>Bacteroidota</taxon>
        <taxon>Sphingobacteriia</taxon>
        <taxon>Sphingobacteriales</taxon>
        <taxon>Sphingobacteriaceae</taxon>
        <taxon>Hufsiella</taxon>
    </lineage>
</organism>
<evidence type="ECO:0000259" key="2">
    <source>
        <dbReference type="Pfam" id="PF13490"/>
    </source>
</evidence>
<dbReference type="Gene3D" id="1.25.10.10">
    <property type="entry name" value="Leucine-rich Repeat Variant"/>
    <property type="match status" value="1"/>
</dbReference>
<evidence type="ECO:0000313" key="4">
    <source>
        <dbReference type="Proteomes" id="UP000451233"/>
    </source>
</evidence>
<dbReference type="SUPFAM" id="SSF48371">
    <property type="entry name" value="ARM repeat"/>
    <property type="match status" value="1"/>
</dbReference>
<gene>
    <name evidence="3" type="ORF">GS398_20805</name>
</gene>
<evidence type="ECO:0000313" key="3">
    <source>
        <dbReference type="EMBL" id="MXV17753.1"/>
    </source>
</evidence>
<reference evidence="3 4" key="1">
    <citation type="submission" date="2019-11" db="EMBL/GenBank/DDBJ databases">
        <title>Pedobacter sp. HMF7056 Genome sequencing and assembly.</title>
        <authorList>
            <person name="Kang H."/>
            <person name="Kim H."/>
            <person name="Joh K."/>
        </authorList>
    </citation>
    <scope>NUCLEOTIDE SEQUENCE [LARGE SCALE GENOMIC DNA]</scope>
    <source>
        <strain evidence="3 4">HMF7056</strain>
    </source>
</reference>
<dbReference type="Proteomes" id="UP000451233">
    <property type="component" value="Unassembled WGS sequence"/>
</dbReference>
<keyword evidence="1" id="KW-0812">Transmembrane</keyword>
<dbReference type="InterPro" id="IPR011989">
    <property type="entry name" value="ARM-like"/>
</dbReference>
<keyword evidence="1" id="KW-1133">Transmembrane helix</keyword>
<comment type="caution">
    <text evidence="3">The sequence shown here is derived from an EMBL/GenBank/DDBJ whole genome shotgun (WGS) entry which is preliminary data.</text>
</comment>
<dbReference type="InterPro" id="IPR016024">
    <property type="entry name" value="ARM-type_fold"/>
</dbReference>
<dbReference type="InterPro" id="IPR027383">
    <property type="entry name" value="Znf_put"/>
</dbReference>
<dbReference type="RefSeq" id="WP_160908885.1">
    <property type="nucleotide sequence ID" value="NZ_WVHS01000006.1"/>
</dbReference>
<accession>A0A7K1Y378</accession>
<keyword evidence="4" id="KW-1185">Reference proteome</keyword>
<proteinExistence type="predicted"/>
<dbReference type="Gene3D" id="1.10.10.1320">
    <property type="entry name" value="Anti-sigma factor, zinc-finger domain"/>
    <property type="match status" value="1"/>
</dbReference>
<keyword evidence="1" id="KW-0472">Membrane</keyword>
<sequence length="272" mass="30791">MKCAQCEELFTDLVNHELAPAEKEKVERHLAGCPDCTLELVSFKQLWGEMEAVETPVPSAYLKVKFQAMLETYKESVKEEENTAWDTLKEQWKRLWKVQPRWPMAYNLAVILAGFAITWWVAVPQKTGDQGQQLKVLSAQVTELKQTMMLTMLENPSASERMRAVSYTTELKQADAQVIDALLTTLDNDPNVNVRLSTLDALSGMAAYPEVREGLIRSITGQKDPLMQSAIADVMLKLQEKRSVGSLKKLLRQKDLDHGVREKINQTINSLI</sequence>
<protein>
    <submittedName>
        <fullName evidence="3">HEAT repeat domain-containing protein</fullName>
    </submittedName>
</protein>
<dbReference type="EMBL" id="WVHS01000006">
    <property type="protein sequence ID" value="MXV17753.1"/>
    <property type="molecule type" value="Genomic_DNA"/>
</dbReference>
<evidence type="ECO:0000256" key="1">
    <source>
        <dbReference type="SAM" id="Phobius"/>
    </source>
</evidence>
<dbReference type="InterPro" id="IPR041916">
    <property type="entry name" value="Anti_sigma_zinc_sf"/>
</dbReference>